<sequence length="64" mass="7104">MIAEEEPRKPATVHQIGCDLSAISADELHHRIAQLEDEIGRIRAEIIRKDASRKAADSLFGPKV</sequence>
<dbReference type="EMBL" id="QJRY01000004">
    <property type="protein sequence ID" value="PYB73116.1"/>
    <property type="molecule type" value="Genomic_DNA"/>
</dbReference>
<name>A0ABX5NRB6_9HYPH</name>
<reference evidence="1 2" key="1">
    <citation type="submission" date="2018-06" db="EMBL/GenBank/DDBJ databases">
        <title>Rhizobium wuzhouense sp. nov., isolated from roots of Oryza officinalis.</title>
        <authorList>
            <person name="Yuan T."/>
        </authorList>
    </citation>
    <scope>NUCLEOTIDE SEQUENCE [LARGE SCALE GENOMIC DNA]</scope>
    <source>
        <strain evidence="1 2">W44</strain>
    </source>
</reference>
<evidence type="ECO:0000313" key="1">
    <source>
        <dbReference type="EMBL" id="PYB73116.1"/>
    </source>
</evidence>
<organism evidence="1 2">
    <name type="scientific">Rhizobium wuzhouense</name>
    <dbReference type="NCBI Taxonomy" id="1986026"/>
    <lineage>
        <taxon>Bacteria</taxon>
        <taxon>Pseudomonadati</taxon>
        <taxon>Pseudomonadota</taxon>
        <taxon>Alphaproteobacteria</taxon>
        <taxon>Hyphomicrobiales</taxon>
        <taxon>Rhizobiaceae</taxon>
        <taxon>Rhizobium/Agrobacterium group</taxon>
        <taxon>Rhizobium</taxon>
    </lineage>
</organism>
<proteinExistence type="predicted"/>
<dbReference type="InterPro" id="IPR009579">
    <property type="entry name" value="DUF1192"/>
</dbReference>
<comment type="caution">
    <text evidence="1">The sequence shown here is derived from an EMBL/GenBank/DDBJ whole genome shotgun (WGS) entry which is preliminary data.</text>
</comment>
<keyword evidence="2" id="KW-1185">Reference proteome</keyword>
<gene>
    <name evidence="1" type="ORF">DMY87_12380</name>
</gene>
<protein>
    <submittedName>
        <fullName evidence="1">DUF1192 domain-containing protein</fullName>
    </submittedName>
</protein>
<dbReference type="RefSeq" id="WP_110791710.1">
    <property type="nucleotide sequence ID" value="NZ_QJRY01000004.1"/>
</dbReference>
<evidence type="ECO:0000313" key="2">
    <source>
        <dbReference type="Proteomes" id="UP000247536"/>
    </source>
</evidence>
<dbReference type="Pfam" id="PF06698">
    <property type="entry name" value="DUF1192"/>
    <property type="match status" value="1"/>
</dbReference>
<accession>A0ABX5NRB6</accession>
<dbReference type="Proteomes" id="UP000247536">
    <property type="component" value="Unassembled WGS sequence"/>
</dbReference>